<reference evidence="1 2" key="1">
    <citation type="submission" date="2014-12" db="EMBL/GenBank/DDBJ databases">
        <title>Genome sequence of Flavobacterium beibuense RSKm HC5.</title>
        <authorList>
            <person name="Kim J.F."/>
            <person name="Song J.Y."/>
            <person name="Kwak M.-J."/>
            <person name="Lee S.-W."/>
        </authorList>
    </citation>
    <scope>NUCLEOTIDE SEQUENCE [LARGE SCALE GENOMIC DNA]</scope>
    <source>
        <strain evidence="1 2">RSKm HC5</strain>
    </source>
</reference>
<dbReference type="EMBL" id="JUIW01000005">
    <property type="protein sequence ID" value="RYJ43167.1"/>
    <property type="molecule type" value="Genomic_DNA"/>
</dbReference>
<evidence type="ECO:0000313" key="2">
    <source>
        <dbReference type="Proteomes" id="UP000289775"/>
    </source>
</evidence>
<comment type="caution">
    <text evidence="1">The sequence shown here is derived from an EMBL/GenBank/DDBJ whole genome shotgun (WGS) entry which is preliminary data.</text>
</comment>
<accession>A0A444WBG6</accession>
<dbReference type="OrthoDB" id="9835916at2"/>
<keyword evidence="2" id="KW-1185">Reference proteome</keyword>
<name>A0A444WBG6_9FLAO</name>
<dbReference type="AlphaFoldDB" id="A0A444WBG6"/>
<protein>
    <recommendedName>
        <fullName evidence="3">WG repeat-containing protein</fullName>
    </recommendedName>
</protein>
<evidence type="ECO:0000313" key="1">
    <source>
        <dbReference type="EMBL" id="RYJ43167.1"/>
    </source>
</evidence>
<gene>
    <name evidence="1" type="ORF">NU09_1505</name>
</gene>
<proteinExistence type="predicted"/>
<dbReference type="Proteomes" id="UP000289775">
    <property type="component" value="Unassembled WGS sequence"/>
</dbReference>
<sequence>MKQILVVGLFLLNGLSYSQNLDKTIIRDDNDYVLYNDTNSPTESTPNEVVTEFEKVLKSIKYLKTTVLFKIKNNNDIDTYALVVNDGLNKEIFILPYNHLEKRVANNYIKINGKWGFNSENGFDFKLLDYPNIKTELIDNNLYIYLKERVHNGNSYNAVVTKVFEITKDLDLNLKFCYEEVCLTGDGIKIIRVLKEDNLFCYKNEDNKLRYIGSLVIDRENGKIESRQCDDNDLCEILFTCSGENEHSFIKSGYNFEY</sequence>
<evidence type="ECO:0008006" key="3">
    <source>
        <dbReference type="Google" id="ProtNLM"/>
    </source>
</evidence>
<organism evidence="1 2">
    <name type="scientific">Flavobacterium beibuense</name>
    <dbReference type="NCBI Taxonomy" id="657326"/>
    <lineage>
        <taxon>Bacteria</taxon>
        <taxon>Pseudomonadati</taxon>
        <taxon>Bacteroidota</taxon>
        <taxon>Flavobacteriia</taxon>
        <taxon>Flavobacteriales</taxon>
        <taxon>Flavobacteriaceae</taxon>
        <taxon>Flavobacterium</taxon>
    </lineage>
</organism>
<dbReference type="RefSeq" id="WP_129750656.1">
    <property type="nucleotide sequence ID" value="NZ_JUIW01000005.1"/>
</dbReference>